<keyword evidence="3" id="KW-1185">Reference proteome</keyword>
<keyword evidence="1" id="KW-0812">Transmembrane</keyword>
<keyword evidence="1" id="KW-1133">Transmembrane helix</keyword>
<organism evidence="2 3">
    <name type="scientific">Bacillus mesophilum</name>
    <dbReference type="NCBI Taxonomy" id="1071718"/>
    <lineage>
        <taxon>Bacteria</taxon>
        <taxon>Bacillati</taxon>
        <taxon>Bacillota</taxon>
        <taxon>Bacilli</taxon>
        <taxon>Bacillales</taxon>
        <taxon>Bacillaceae</taxon>
        <taxon>Bacillus</taxon>
    </lineage>
</organism>
<keyword evidence="1" id="KW-0472">Membrane</keyword>
<evidence type="ECO:0000256" key="1">
    <source>
        <dbReference type="SAM" id="Phobius"/>
    </source>
</evidence>
<accession>A0A7V7RKC4</accession>
<dbReference type="OrthoDB" id="2618234at2"/>
<sequence>MVVLGMIIIGGLIVMVLPKILSKASTVFSLLFGVTTGLMFDHTLAAPPLDLYDVNDQAIYQTFDMFSYLMYAPFGYIFIYIYRRFNITGWKVIPYILGWSALAILVEVWAIKVGIFHFKNGYRSSYSIPIYLLVQSVQLFLYRKVFMPHDDDKGAN</sequence>
<protein>
    <submittedName>
        <fullName evidence="2">Uncharacterized protein</fullName>
    </submittedName>
</protein>
<name>A0A7V7RKC4_9BACI</name>
<dbReference type="Proteomes" id="UP000441354">
    <property type="component" value="Unassembled WGS sequence"/>
</dbReference>
<proteinExistence type="predicted"/>
<comment type="caution">
    <text evidence="2">The sequence shown here is derived from an EMBL/GenBank/DDBJ whole genome shotgun (WGS) entry which is preliminary data.</text>
</comment>
<reference evidence="2 3" key="1">
    <citation type="journal article" date="2014" name="Arch. Microbiol.">
        <title>Bacillus mesophilum sp. nov., strain IITR-54T, a novel 4-chlorobiphenyl dechlorinating bacterium.</title>
        <authorList>
            <person name="Manickam N."/>
            <person name="Singh N.K."/>
            <person name="Bajaj A."/>
            <person name="Kumar R.M."/>
            <person name="Kaur G."/>
            <person name="Kaur N."/>
            <person name="Bala M."/>
            <person name="Kumar A."/>
            <person name="Mayilraj S."/>
        </authorList>
    </citation>
    <scope>NUCLEOTIDE SEQUENCE [LARGE SCALE GENOMIC DNA]</scope>
    <source>
        <strain evidence="2 3">IITR-54</strain>
    </source>
</reference>
<feature type="transmembrane region" description="Helical" evidence="1">
    <location>
        <begin position="124"/>
        <end position="142"/>
    </location>
</feature>
<evidence type="ECO:0000313" key="3">
    <source>
        <dbReference type="Proteomes" id="UP000441354"/>
    </source>
</evidence>
<feature type="transmembrane region" description="Helical" evidence="1">
    <location>
        <begin position="65"/>
        <end position="83"/>
    </location>
</feature>
<evidence type="ECO:0000313" key="2">
    <source>
        <dbReference type="EMBL" id="KAB2330723.1"/>
    </source>
</evidence>
<feature type="transmembrane region" description="Helical" evidence="1">
    <location>
        <begin position="6"/>
        <end position="22"/>
    </location>
</feature>
<feature type="transmembrane region" description="Helical" evidence="1">
    <location>
        <begin position="95"/>
        <end position="118"/>
    </location>
</feature>
<feature type="transmembrane region" description="Helical" evidence="1">
    <location>
        <begin position="27"/>
        <end position="45"/>
    </location>
</feature>
<dbReference type="AlphaFoldDB" id="A0A7V7RKC4"/>
<gene>
    <name evidence="2" type="ORF">F7732_18525</name>
</gene>
<dbReference type="EMBL" id="WBOT01000007">
    <property type="protein sequence ID" value="KAB2330723.1"/>
    <property type="molecule type" value="Genomic_DNA"/>
</dbReference>